<dbReference type="EMBL" id="AQGS01000013">
    <property type="protein sequence ID" value="EPS45560.1"/>
    <property type="molecule type" value="Genomic_DNA"/>
</dbReference>
<dbReference type="OMA" id="GMWNEDM"/>
<keyword evidence="2" id="KW-0812">Transmembrane</keyword>
<keyword evidence="4" id="KW-1185">Reference proteome</keyword>
<comment type="caution">
    <text evidence="3">The sequence shown here is derived from an EMBL/GenBank/DDBJ whole genome shotgun (WGS) entry which is preliminary data.</text>
</comment>
<organism evidence="3 4">
    <name type="scientific">Dactylellina haptotyla (strain CBS 200.50)</name>
    <name type="common">Nematode-trapping fungus</name>
    <name type="synonym">Monacrosporium haptotylum</name>
    <dbReference type="NCBI Taxonomy" id="1284197"/>
    <lineage>
        <taxon>Eukaryota</taxon>
        <taxon>Fungi</taxon>
        <taxon>Dikarya</taxon>
        <taxon>Ascomycota</taxon>
        <taxon>Pezizomycotina</taxon>
        <taxon>Orbiliomycetes</taxon>
        <taxon>Orbiliales</taxon>
        <taxon>Orbiliaceae</taxon>
        <taxon>Dactylellina</taxon>
    </lineage>
</organism>
<protein>
    <submittedName>
        <fullName evidence="3">Uncharacterized protein</fullName>
    </submittedName>
</protein>
<dbReference type="Proteomes" id="UP000015100">
    <property type="component" value="Unassembled WGS sequence"/>
</dbReference>
<evidence type="ECO:0000256" key="1">
    <source>
        <dbReference type="SAM" id="MobiDB-lite"/>
    </source>
</evidence>
<feature type="compositionally biased region" description="Polar residues" evidence="1">
    <location>
        <begin position="1"/>
        <end position="11"/>
    </location>
</feature>
<gene>
    <name evidence="3" type="ORF">H072_432</name>
</gene>
<feature type="region of interest" description="Disordered" evidence="1">
    <location>
        <begin position="273"/>
        <end position="301"/>
    </location>
</feature>
<name>S8ARF4_DACHA</name>
<feature type="transmembrane region" description="Helical" evidence="2">
    <location>
        <begin position="117"/>
        <end position="137"/>
    </location>
</feature>
<feature type="region of interest" description="Disordered" evidence="1">
    <location>
        <begin position="166"/>
        <end position="244"/>
    </location>
</feature>
<sequence length="414" mass="44763">MDTRPKSSSRTAVRHKRRMGTASSSCSKSFARYCVALLGSLTAVSLASPIPAPSASSVASSSSSLLKGGFEYGRKISRSMPSSINNLSSLEVPHLDLHQLYIRANKSPASINKASTIVGVCGGIAFLFAIIGGVLYWRARRQRHIQGKCGCGEKGVACKYRPVRALSDDEEGEEQSGPRDRGISPPGSPRQALLSPPPQKPSSDRIRWSVSGPRDSGQFSDVEGFEYPPNYKPPPSSFRTHSPSTSAEFLVPAGVASLISPISPLLSHRGVPNTDDVTITPPRTPSPARFAKRSQSPVPHLRGRSLSAVDLLSRSDAALQEDLDAIVRELQRRPRAGSIDSRLAPSRSNSPPPPNASQDFIMELEASPGMWNEDMLRNRGVVHEAVSQEFAVELDSRPLTLGVKRTRRLAARFQ</sequence>
<accession>S8ARF4</accession>
<reference evidence="4" key="2">
    <citation type="submission" date="2013-04" db="EMBL/GenBank/DDBJ databases">
        <title>Genomic mechanisms accounting for the adaptation to parasitism in nematode-trapping fungi.</title>
        <authorList>
            <person name="Ahren D.G."/>
        </authorList>
    </citation>
    <scope>NUCLEOTIDE SEQUENCE [LARGE SCALE GENOMIC DNA]</scope>
    <source>
        <strain evidence="4">CBS 200.50</strain>
    </source>
</reference>
<evidence type="ECO:0000313" key="3">
    <source>
        <dbReference type="EMBL" id="EPS45560.1"/>
    </source>
</evidence>
<evidence type="ECO:0000313" key="4">
    <source>
        <dbReference type="Proteomes" id="UP000015100"/>
    </source>
</evidence>
<reference evidence="3 4" key="1">
    <citation type="journal article" date="2013" name="PLoS Genet.">
        <title>Genomic mechanisms accounting for the adaptation to parasitism in nematode-trapping fungi.</title>
        <authorList>
            <person name="Meerupati T."/>
            <person name="Andersson K.M."/>
            <person name="Friman E."/>
            <person name="Kumar D."/>
            <person name="Tunlid A."/>
            <person name="Ahren D."/>
        </authorList>
    </citation>
    <scope>NUCLEOTIDE SEQUENCE [LARGE SCALE GENOMIC DNA]</scope>
    <source>
        <strain evidence="3 4">CBS 200.50</strain>
    </source>
</reference>
<proteinExistence type="predicted"/>
<dbReference type="AlphaFoldDB" id="S8ARF4"/>
<keyword evidence="2" id="KW-0472">Membrane</keyword>
<dbReference type="HOGENOM" id="CLU_636112_0_0_1"/>
<dbReference type="OrthoDB" id="5404926at2759"/>
<evidence type="ECO:0000256" key="2">
    <source>
        <dbReference type="SAM" id="Phobius"/>
    </source>
</evidence>
<keyword evidence="2" id="KW-1133">Transmembrane helix</keyword>
<feature type="region of interest" description="Disordered" evidence="1">
    <location>
        <begin position="1"/>
        <end position="20"/>
    </location>
</feature>
<feature type="region of interest" description="Disordered" evidence="1">
    <location>
        <begin position="336"/>
        <end position="358"/>
    </location>
</feature>